<reference evidence="4" key="1">
    <citation type="submission" date="2023-06" db="EMBL/GenBank/DDBJ databases">
        <title>Genome sequence of Methanosarcinaceae archaeon Ag5.</title>
        <authorList>
            <person name="Protasov E."/>
            <person name="Platt K."/>
            <person name="Poehlein A."/>
            <person name="Daniel R."/>
            <person name="Brune A."/>
        </authorList>
    </citation>
    <scope>NUCLEOTIDE SEQUENCE</scope>
    <source>
        <strain evidence="4">Ag5</strain>
    </source>
</reference>
<dbReference type="Gene3D" id="2.60.40.2700">
    <property type="match status" value="2"/>
</dbReference>
<keyword evidence="2" id="KW-0812">Transmembrane</keyword>
<dbReference type="Gene3D" id="2.60.40.10">
    <property type="entry name" value="Immunoglobulins"/>
    <property type="match status" value="1"/>
</dbReference>
<dbReference type="EMBL" id="JAWDKD010000011">
    <property type="protein sequence ID" value="MDV0446704.1"/>
    <property type="molecule type" value="Genomic_DNA"/>
</dbReference>
<dbReference type="InterPro" id="IPR003599">
    <property type="entry name" value="Ig_sub"/>
</dbReference>
<feature type="region of interest" description="Disordered" evidence="1">
    <location>
        <begin position="1250"/>
        <end position="1290"/>
    </location>
</feature>
<feature type="domain" description="Immunoglobulin" evidence="3">
    <location>
        <begin position="1162"/>
        <end position="1242"/>
    </location>
</feature>
<feature type="transmembrane region" description="Helical" evidence="2">
    <location>
        <begin position="1298"/>
        <end position="1318"/>
    </location>
</feature>
<proteinExistence type="predicted"/>
<evidence type="ECO:0000256" key="1">
    <source>
        <dbReference type="SAM" id="MobiDB-lite"/>
    </source>
</evidence>
<evidence type="ECO:0000313" key="5">
    <source>
        <dbReference type="Proteomes" id="UP001271789"/>
    </source>
</evidence>
<keyword evidence="2" id="KW-1133">Transmembrane helix</keyword>
<feature type="domain" description="Immunoglobulin" evidence="3">
    <location>
        <begin position="158"/>
        <end position="245"/>
    </location>
</feature>
<dbReference type="Proteomes" id="UP001271789">
    <property type="component" value="Unassembled WGS sequence"/>
</dbReference>
<keyword evidence="5" id="KW-1185">Reference proteome</keyword>
<evidence type="ECO:0000313" key="4">
    <source>
        <dbReference type="EMBL" id="MDV0446704.1"/>
    </source>
</evidence>
<feature type="domain" description="Immunoglobulin" evidence="3">
    <location>
        <begin position="251"/>
        <end position="325"/>
    </location>
</feature>
<feature type="domain" description="Immunoglobulin" evidence="3">
    <location>
        <begin position="797"/>
        <end position="855"/>
    </location>
</feature>
<feature type="domain" description="Immunoglobulin" evidence="3">
    <location>
        <begin position="704"/>
        <end position="762"/>
    </location>
</feature>
<evidence type="ECO:0000256" key="2">
    <source>
        <dbReference type="SAM" id="Phobius"/>
    </source>
</evidence>
<dbReference type="InterPro" id="IPR013783">
    <property type="entry name" value="Ig-like_fold"/>
</dbReference>
<name>A0AAE4MIT1_9EURY</name>
<feature type="domain" description="Immunoglobulin" evidence="3">
    <location>
        <begin position="983"/>
        <end position="1041"/>
    </location>
</feature>
<sequence length="1325" mass="142138">MAKQNLRFTFLLLISLIAFLALVPNAAMAASIYTNLSSDYHVIEGDDISLEVRGGPDVFWITGTGFAWKYGNPSITTTLDKLYPDESTTVNDLGATITVGPGSWAPTAATTTMTINTTNSDSKNLNGMKFQVTVGTSNLPSNVATLHVYKRAEILTQPENTIAFAGMPASFTVVPKTTEGMAYQWYKSDTASGPYTLIPDATSATYTLTTATADNGYYYKVKITGQGPAFLNNWVESTPVQLTVLPTPAVAPASLGANSDDVTFSTDVTADGYEWKKVSGNILGTTKNVTIQAADLTTDYTGYYTLTVTINGKEITSPQIHLNVFSIDFIDEENTTTQYVVFDGGSVDMEVILNEIPPEIDNYEIEWFFGGESRGANNPLQLTGITKEMAGSYEFKVTGTDGDAEHSDTISIELIVLDQPTVTPANVFEGNFAIFDVGELDGLTYTWNNSTGTVSNTAQYTITSVNETDHEDDYSVTVTVGTGDKTVTATSDLLTLTVHQVPTATLVLGNAHAFVGQEVTVTVTPGNVPAGAATSFDLYQIADPDDIFVGTDLNKITPTTAGTRSYYANMTTILENDEDQTTTESNPVVLKVLEKPIATVTPAAAQDFVGETVELTVDVEQDSRLQDGAVTVTYQWYQVNESDEENPIPIAGEESSTCSIEIPDVGESYYFVAVKNEYEDAEITVMSNVVTLTGYGVPEIEITPTQAYEFDGETVTFEVESNYTETTFEWYNGDPENGGTKVEDGNEYEATAISGNLELYVVATTVKTVDGGTITNIKTVGPATLTGYTVPEIEITPTEAYKFDGETVTFEVESDYTETAFEWYNGDPENGGTKVEDGNEYEATAISGDLELYVVATTVKTVDGGTITNTKTVGPATLTGYAIPEIEITPMQAYEFDGETVTFEVESDYTETTFEWYNGDPENGGTKVEDGSEYEATAISGNLELYVVATTVKTVDGGTITNIKTVGPATLTGHGVPEIEITPTQAYEFDGETVTFEVESNYTETTFEWYNGDPENGGTKVEDGNEYEATAISGNLELYVVATTVKTVDGGTITNIKTVGPATLTGYTVPEIEITPTQAYEFVGKTAIFEVGSDDAETTFEWYNGNPETGGIKVGEGDEYEATAIASEMKLYVVATTTKATGPVNVQTVGPATLNGLELTVSPSAAVTAGNTVTFSISGLPAEIDTWEFAWFENGNMYEPANEGPTLEIQNIQTTRNGSEFHAEVAIGGDTLESNKIILTVNPVGPSGGFGGAEVIDKAEDNSTNSGSGEKITTPPEGGGPGFESKTEKPAEKTTVPWLWLLILLLLMIVAAAGYVVWKKKSRSD</sequence>
<keyword evidence="2" id="KW-0472">Membrane</keyword>
<feature type="domain" description="Immunoglobulin" evidence="3">
    <location>
        <begin position="336"/>
        <end position="417"/>
    </location>
</feature>
<accession>A0AAE4MIT1</accession>
<protein>
    <recommendedName>
        <fullName evidence="3">Immunoglobulin domain-containing protein</fullName>
    </recommendedName>
</protein>
<comment type="caution">
    <text evidence="4">The sequence shown here is derived from an EMBL/GenBank/DDBJ whole genome shotgun (WGS) entry which is preliminary data.</text>
</comment>
<feature type="domain" description="Immunoglobulin" evidence="3">
    <location>
        <begin position="422"/>
        <end position="499"/>
    </location>
</feature>
<dbReference type="RefSeq" id="WP_338099111.1">
    <property type="nucleotide sequence ID" value="NZ_JAWDKD010000011.1"/>
</dbReference>
<feature type="domain" description="Immunoglobulin" evidence="3">
    <location>
        <begin position="602"/>
        <end position="686"/>
    </location>
</feature>
<dbReference type="SMART" id="SM00409">
    <property type="entry name" value="IG"/>
    <property type="match status" value="10"/>
</dbReference>
<gene>
    <name evidence="4" type="ORF">MsAg5_05560</name>
</gene>
<organism evidence="4 5">
    <name type="scientific">Methanolapillus africanus</name>
    <dbReference type="NCBI Taxonomy" id="3028297"/>
    <lineage>
        <taxon>Archaea</taxon>
        <taxon>Methanobacteriati</taxon>
        <taxon>Methanobacteriota</taxon>
        <taxon>Stenosarchaea group</taxon>
        <taxon>Methanomicrobia</taxon>
        <taxon>Methanosarcinales</taxon>
        <taxon>Methanosarcinaceae</taxon>
        <taxon>Methanolapillus</taxon>
    </lineage>
</organism>
<evidence type="ECO:0000259" key="3">
    <source>
        <dbReference type="SMART" id="SM00409"/>
    </source>
</evidence>
<feature type="domain" description="Immunoglobulin" evidence="3">
    <location>
        <begin position="37"/>
        <end position="149"/>
    </location>
</feature>